<reference evidence="1 2" key="1">
    <citation type="submission" date="2024-04" db="EMBL/GenBank/DDBJ databases">
        <title>Tritrichomonas musculus Genome.</title>
        <authorList>
            <person name="Alves-Ferreira E."/>
            <person name="Grigg M."/>
            <person name="Lorenzi H."/>
            <person name="Galac M."/>
        </authorList>
    </citation>
    <scope>NUCLEOTIDE SEQUENCE [LARGE SCALE GENOMIC DNA]</scope>
    <source>
        <strain evidence="1 2">EAF2021</strain>
    </source>
</reference>
<sequence>MDLIPYDDFPKDQQKIIKIKIYKPDITYVEWIQKAEEDYEVTFTPVTLSHFMLKKALGHHWHEFYLGGRNPYLNPTDKHQLSQEIMEECNLGSKYFEFHKFLEISIEIKIDRMIKATKFLIKMNCKN</sequence>
<proteinExistence type="predicted"/>
<gene>
    <name evidence="1" type="ORF">M9Y10_045437</name>
</gene>
<comment type="caution">
    <text evidence="1">The sequence shown here is derived from an EMBL/GenBank/DDBJ whole genome shotgun (WGS) entry which is preliminary data.</text>
</comment>
<name>A0ABR2JVL7_9EUKA</name>
<accession>A0ABR2JVL7</accession>
<keyword evidence="2" id="KW-1185">Reference proteome</keyword>
<dbReference type="EMBL" id="JAPFFF010000009">
    <property type="protein sequence ID" value="KAK8882796.1"/>
    <property type="molecule type" value="Genomic_DNA"/>
</dbReference>
<evidence type="ECO:0000313" key="2">
    <source>
        <dbReference type="Proteomes" id="UP001470230"/>
    </source>
</evidence>
<dbReference type="Proteomes" id="UP001470230">
    <property type="component" value="Unassembled WGS sequence"/>
</dbReference>
<organism evidence="1 2">
    <name type="scientific">Tritrichomonas musculus</name>
    <dbReference type="NCBI Taxonomy" id="1915356"/>
    <lineage>
        <taxon>Eukaryota</taxon>
        <taxon>Metamonada</taxon>
        <taxon>Parabasalia</taxon>
        <taxon>Tritrichomonadida</taxon>
        <taxon>Tritrichomonadidae</taxon>
        <taxon>Tritrichomonas</taxon>
    </lineage>
</organism>
<evidence type="ECO:0000313" key="1">
    <source>
        <dbReference type="EMBL" id="KAK8882796.1"/>
    </source>
</evidence>
<protein>
    <recommendedName>
        <fullName evidence="3">Initiator binding domain-containing protein</fullName>
    </recommendedName>
</protein>
<evidence type="ECO:0008006" key="3">
    <source>
        <dbReference type="Google" id="ProtNLM"/>
    </source>
</evidence>